<sequence length="1272" mass="143174">MAGVEYVAPRTELENRLAGIWQSVLGVEKVGVKDNFFDLGGHSLKATMLMARMHKELNVNVPLRIIFQAPTLEQLAQAVAGMEQQLYASIEPVEARAYYPLSSAQKRMYILNQLRGASLGYNMPGVYAVEGPLATERLEQAFRALIARHESLRTSFEMVDGEPVQRVHDQVPFVVERKRLTQVESRLFKAETSQGAGEPSEAERIADMAKQVESFVRPFDLEQAPLLRVGLIEVEENHHLLLFDMHHIISDGVSMNVLVQEFARLYEGDSLPELRIQYKDYAAWQQSLAQSETMQKQEAFWMETFTGDIPVLELPTDYARPAVQSFEGDDITFDVSSEVTASLQRIAAETGATMYMVLLAAYTALLSKYTRQEDIVVGTPIAGRPHADLEPLIGMFVGTLAMRNYPEGERTFTEFVSDVKERALKAFENQDYPFEELVEKLDVRKDLSRNPLFDAMFVMQNTETTDVRLGDLEFAPYGTEHKAAKFDLTLHAVETDGDGGLIFTLQYRTALFRKETMERMANHFICLLQSVADQPEQRLSKLSILPEPERQCLIYGFNDTEAAYPEAKTIHGLFEEQVEKTPERVAVVFGEERLTYRELNERAEQLARALRQQGVQPDALVGLLTERSLDMIVGILGILKAGGAYVPLDPDYPEERIRYMLEDCGAKLLVTQKKLAELAGMFTGTILEDELVDELCVVATKVKKKAGAEANLGTVATSSWHGNEERNVRADHLAYVIYTSGTTGKPKGVLIEHRQVVRLLFTDRSRFDFGDTDVWTLFHSYCFDFSVWEMYGALLYGGRLVIIPKQTAQDPAAYLQVLKQEQVTIVNQTPTAFYHLADEELRCTDKRLSVRKVIFGGEALEPLQLKRFREKYPETQLINMYGITETTVHVTYKELTEDDLGLSKSNIGSPIPTLTAYVLDAARQPVPIGIPGELYVGGAGVARGYLNRSELTTERFVDHPFIAGERVYRTGDLARWLPDGNLEYLGRIDHQVKIRGYRIELGEIETQLLRHEQVKETIVLARKSAAGDPHLCAYVVVTGEHGELDVAELRRYLGQHLPSYMIPSFFVALERMPLTSNGKIDRQALPSPEGQAVTGVEYVAPRTEQEAQLAEVWQRVLGLDRVGAKDNFFDLGGHSLKATTLVAQMHKELSVNVPLRFVFQFPTLEQMAQEIAGMEQQLYAAIEPVEARAYYPLSSAQKRMYILNQLEGAALGYNMPGAYTIEGVLDANRLEQAFCGLIARHESLRTSFAMVDGEPVQRVHEQLPFTIEVERL</sequence>
<keyword evidence="6" id="KW-0045">Antibiotic biosynthesis</keyword>
<evidence type="ECO:0000313" key="9">
    <source>
        <dbReference type="EMBL" id="EPY04511.1"/>
    </source>
</evidence>
<dbReference type="InterPro" id="IPR001242">
    <property type="entry name" value="Condensation_dom"/>
</dbReference>
<dbReference type="Pfam" id="PF00501">
    <property type="entry name" value="AMP-binding"/>
    <property type="match status" value="1"/>
</dbReference>
<dbReference type="InterPro" id="IPR009081">
    <property type="entry name" value="PP-bd_ACP"/>
</dbReference>
<gene>
    <name evidence="9" type="ORF">PAALTS15_24729</name>
</gene>
<dbReference type="InterPro" id="IPR000873">
    <property type="entry name" value="AMP-dep_synth/lig_dom"/>
</dbReference>
<dbReference type="InterPro" id="IPR023213">
    <property type="entry name" value="CAT-like_dom_sf"/>
</dbReference>
<dbReference type="CDD" id="cd17643">
    <property type="entry name" value="A_NRPS_Cytc1-like"/>
    <property type="match status" value="1"/>
</dbReference>
<dbReference type="InterPro" id="IPR045851">
    <property type="entry name" value="AMP-bd_C_sf"/>
</dbReference>
<dbReference type="GO" id="GO:0031177">
    <property type="term" value="F:phosphopantetheine binding"/>
    <property type="evidence" value="ECO:0007669"/>
    <property type="project" value="InterPro"/>
</dbReference>
<evidence type="ECO:0000313" key="10">
    <source>
        <dbReference type="Proteomes" id="UP000015344"/>
    </source>
</evidence>
<dbReference type="EMBL" id="ATMT01000082">
    <property type="protein sequence ID" value="EPY04511.1"/>
    <property type="molecule type" value="Genomic_DNA"/>
</dbReference>
<dbReference type="FunFam" id="3.40.50.980:FF:000002">
    <property type="entry name" value="Enterobactin synthetase component F"/>
    <property type="match status" value="1"/>
</dbReference>
<dbReference type="PROSITE" id="PS00012">
    <property type="entry name" value="PHOSPHOPANTETHEINE"/>
    <property type="match status" value="1"/>
</dbReference>
<dbReference type="SUPFAM" id="SSF52777">
    <property type="entry name" value="CoA-dependent acyltransferases"/>
    <property type="match status" value="3"/>
</dbReference>
<dbReference type="Pfam" id="PF13193">
    <property type="entry name" value="AMP-binding_C"/>
    <property type="match status" value="1"/>
</dbReference>
<dbReference type="Gene3D" id="3.30.559.10">
    <property type="entry name" value="Chloramphenicol acetyltransferase-like domain"/>
    <property type="match status" value="2"/>
</dbReference>
<proteinExistence type="inferred from homology"/>
<dbReference type="CDD" id="cd19531">
    <property type="entry name" value="LCL_NRPS-like"/>
    <property type="match status" value="1"/>
</dbReference>
<dbReference type="Proteomes" id="UP000015344">
    <property type="component" value="Unassembled WGS sequence"/>
</dbReference>
<dbReference type="InterPro" id="IPR036736">
    <property type="entry name" value="ACP-like_sf"/>
</dbReference>
<dbReference type="FunFam" id="2.30.38.10:FF:000001">
    <property type="entry name" value="Non-ribosomal peptide synthetase PvdI"/>
    <property type="match status" value="1"/>
</dbReference>
<keyword evidence="5" id="KW-0436">Ligase</keyword>
<dbReference type="InterPro" id="IPR020845">
    <property type="entry name" value="AMP-binding_CS"/>
</dbReference>
<dbReference type="SUPFAM" id="SSF56801">
    <property type="entry name" value="Acetyl-CoA synthetase-like"/>
    <property type="match status" value="1"/>
</dbReference>
<dbReference type="InterPro" id="IPR006162">
    <property type="entry name" value="Ppantetheine_attach_site"/>
</dbReference>
<dbReference type="AlphaFoldDB" id="S9TQF9"/>
<dbReference type="InterPro" id="IPR010071">
    <property type="entry name" value="AA_adenyl_dom"/>
</dbReference>
<dbReference type="PRINTS" id="PR00154">
    <property type="entry name" value="AMPBINDING"/>
</dbReference>
<dbReference type="Gene3D" id="1.10.1200.10">
    <property type="entry name" value="ACP-like"/>
    <property type="match status" value="2"/>
</dbReference>
<keyword evidence="4" id="KW-0597">Phosphoprotein</keyword>
<dbReference type="FunFam" id="3.30.300.30:FF:000010">
    <property type="entry name" value="Enterobactin synthetase component F"/>
    <property type="match status" value="1"/>
</dbReference>
<organism evidence="9 10">
    <name type="scientific">Paenibacillus alvei TS-15</name>
    <dbReference type="NCBI Taxonomy" id="1117108"/>
    <lineage>
        <taxon>Bacteria</taxon>
        <taxon>Bacillati</taxon>
        <taxon>Bacillota</taxon>
        <taxon>Bacilli</taxon>
        <taxon>Bacillales</taxon>
        <taxon>Paenibacillaceae</taxon>
        <taxon>Paenibacillus</taxon>
    </lineage>
</organism>
<accession>S9TQF9</accession>
<dbReference type="GO" id="GO:0017000">
    <property type="term" value="P:antibiotic biosynthetic process"/>
    <property type="evidence" value="ECO:0007669"/>
    <property type="project" value="UniProtKB-KW"/>
</dbReference>
<dbReference type="GO" id="GO:0005829">
    <property type="term" value="C:cytosol"/>
    <property type="evidence" value="ECO:0007669"/>
    <property type="project" value="TreeGrafter"/>
</dbReference>
<comment type="caution">
    <text evidence="9">The sequence shown here is derived from an EMBL/GenBank/DDBJ whole genome shotgun (WGS) entry which is preliminary data.</text>
</comment>
<dbReference type="PANTHER" id="PTHR45527:SF14">
    <property type="entry name" value="PLIPASTATIN SYNTHASE SUBUNIT B"/>
    <property type="match status" value="1"/>
</dbReference>
<dbReference type="Gene3D" id="3.30.300.30">
    <property type="match status" value="1"/>
</dbReference>
<dbReference type="GO" id="GO:0044550">
    <property type="term" value="P:secondary metabolite biosynthetic process"/>
    <property type="evidence" value="ECO:0007669"/>
    <property type="project" value="UniProtKB-ARBA"/>
</dbReference>
<evidence type="ECO:0000256" key="4">
    <source>
        <dbReference type="ARBA" id="ARBA00022553"/>
    </source>
</evidence>
<dbReference type="FunFam" id="3.40.50.980:FF:000001">
    <property type="entry name" value="Non-ribosomal peptide synthetase"/>
    <property type="match status" value="1"/>
</dbReference>
<dbReference type="GO" id="GO:0016874">
    <property type="term" value="F:ligase activity"/>
    <property type="evidence" value="ECO:0007669"/>
    <property type="project" value="UniProtKB-KW"/>
</dbReference>
<dbReference type="NCBIfam" id="TIGR01733">
    <property type="entry name" value="AA-adenyl-dom"/>
    <property type="match status" value="1"/>
</dbReference>
<dbReference type="SMART" id="SM00823">
    <property type="entry name" value="PKS_PP"/>
    <property type="match status" value="2"/>
</dbReference>
<evidence type="ECO:0000256" key="2">
    <source>
        <dbReference type="ARBA" id="ARBA00006432"/>
    </source>
</evidence>
<dbReference type="Gene3D" id="2.30.38.10">
    <property type="entry name" value="Luciferase, Domain 3"/>
    <property type="match status" value="1"/>
</dbReference>
<dbReference type="InterPro" id="IPR020806">
    <property type="entry name" value="PKS_PP-bd"/>
</dbReference>
<feature type="non-terminal residue" evidence="9">
    <location>
        <position position="1272"/>
    </location>
</feature>
<dbReference type="PANTHER" id="PTHR45527">
    <property type="entry name" value="NONRIBOSOMAL PEPTIDE SYNTHETASE"/>
    <property type="match status" value="1"/>
</dbReference>
<dbReference type="eggNOG" id="COG1020">
    <property type="taxonomic scope" value="Bacteria"/>
</dbReference>
<keyword evidence="7" id="KW-0511">Multifunctional enzyme</keyword>
<dbReference type="RefSeq" id="WP_021262124.1">
    <property type="nucleotide sequence ID" value="NZ_ATMT01000082.1"/>
</dbReference>
<evidence type="ECO:0000256" key="6">
    <source>
        <dbReference type="ARBA" id="ARBA00023194"/>
    </source>
</evidence>
<feature type="domain" description="Carrier" evidence="8">
    <location>
        <begin position="1100"/>
        <end position="1175"/>
    </location>
</feature>
<dbReference type="Gene3D" id="3.30.559.30">
    <property type="entry name" value="Nonribosomal peptide synthetase, condensation domain"/>
    <property type="match status" value="1"/>
</dbReference>
<evidence type="ECO:0000256" key="3">
    <source>
        <dbReference type="ARBA" id="ARBA00022450"/>
    </source>
</evidence>
<evidence type="ECO:0000256" key="7">
    <source>
        <dbReference type="ARBA" id="ARBA00023268"/>
    </source>
</evidence>
<dbReference type="InterPro" id="IPR020459">
    <property type="entry name" value="AMP-binding"/>
</dbReference>
<dbReference type="FunFam" id="3.40.50.12780:FF:000012">
    <property type="entry name" value="Non-ribosomal peptide synthetase"/>
    <property type="match status" value="1"/>
</dbReference>
<dbReference type="GO" id="GO:0043041">
    <property type="term" value="P:amino acid activation for nonribosomal peptide biosynthetic process"/>
    <property type="evidence" value="ECO:0007669"/>
    <property type="project" value="TreeGrafter"/>
</dbReference>
<evidence type="ECO:0000259" key="8">
    <source>
        <dbReference type="PROSITE" id="PS50075"/>
    </source>
</evidence>
<dbReference type="GO" id="GO:0008610">
    <property type="term" value="P:lipid biosynthetic process"/>
    <property type="evidence" value="ECO:0007669"/>
    <property type="project" value="UniProtKB-ARBA"/>
</dbReference>
<feature type="domain" description="Carrier" evidence="8">
    <location>
        <begin position="8"/>
        <end position="83"/>
    </location>
</feature>
<dbReference type="PROSITE" id="PS00455">
    <property type="entry name" value="AMP_BINDING"/>
    <property type="match status" value="1"/>
</dbReference>
<reference evidence="9 10" key="1">
    <citation type="submission" date="2013-05" db="EMBL/GenBank/DDBJ databases">
        <authorList>
            <person name="Strain E.A."/>
            <person name="Brown E."/>
            <person name="Allard M.W."/>
            <person name="Luo Y.L."/>
        </authorList>
    </citation>
    <scope>NUCLEOTIDE SEQUENCE [LARGE SCALE GENOMIC DNA]</scope>
    <source>
        <strain evidence="9 10">TS-15</strain>
    </source>
</reference>
<dbReference type="Gene3D" id="3.40.50.980">
    <property type="match status" value="2"/>
</dbReference>
<comment type="cofactor">
    <cofactor evidence="1">
        <name>pantetheine 4'-phosphate</name>
        <dbReference type="ChEBI" id="CHEBI:47942"/>
    </cofactor>
</comment>
<evidence type="ECO:0000256" key="5">
    <source>
        <dbReference type="ARBA" id="ARBA00022598"/>
    </source>
</evidence>
<dbReference type="InterPro" id="IPR025110">
    <property type="entry name" value="AMP-bd_C"/>
</dbReference>
<keyword evidence="3" id="KW-0596">Phosphopantetheine</keyword>
<dbReference type="SUPFAM" id="SSF47336">
    <property type="entry name" value="ACP-like"/>
    <property type="match status" value="2"/>
</dbReference>
<evidence type="ECO:0000256" key="1">
    <source>
        <dbReference type="ARBA" id="ARBA00001957"/>
    </source>
</evidence>
<name>S9TQF9_PAEAL</name>
<dbReference type="Pfam" id="PF00550">
    <property type="entry name" value="PP-binding"/>
    <property type="match status" value="2"/>
</dbReference>
<dbReference type="Pfam" id="PF00668">
    <property type="entry name" value="Condensation"/>
    <property type="match status" value="2"/>
</dbReference>
<comment type="similarity">
    <text evidence="2">Belongs to the ATP-dependent AMP-binding enzyme family.</text>
</comment>
<protein>
    <submittedName>
        <fullName evidence="9">Bacitracin synthetase 3</fullName>
    </submittedName>
</protein>
<dbReference type="PROSITE" id="PS50075">
    <property type="entry name" value="CARRIER"/>
    <property type="match status" value="2"/>
</dbReference>
<dbReference type="FunFam" id="1.10.1200.10:FF:000005">
    <property type="entry name" value="Nonribosomal peptide synthetase 1"/>
    <property type="match status" value="2"/>
</dbReference>